<dbReference type="InterPro" id="IPR038538">
    <property type="entry name" value="MTERF_sf"/>
</dbReference>
<dbReference type="Pfam" id="PF02536">
    <property type="entry name" value="mTERF"/>
    <property type="match status" value="1"/>
</dbReference>
<comment type="similarity">
    <text evidence="1">Belongs to the mTERF family.</text>
</comment>
<keyword evidence="3" id="KW-0809">Transit peptide</keyword>
<dbReference type="EMBL" id="PJQY01003473">
    <property type="protein sequence ID" value="PQM37283.1"/>
    <property type="molecule type" value="Genomic_DNA"/>
</dbReference>
<dbReference type="SMART" id="SM00733">
    <property type="entry name" value="Mterf"/>
    <property type="match status" value="10"/>
</dbReference>
<dbReference type="GO" id="GO:0006353">
    <property type="term" value="P:DNA-templated transcription termination"/>
    <property type="evidence" value="ECO:0007669"/>
    <property type="project" value="UniProtKB-KW"/>
</dbReference>
<evidence type="ECO:0000256" key="3">
    <source>
        <dbReference type="ARBA" id="ARBA00022946"/>
    </source>
</evidence>
<proteinExistence type="inferred from homology"/>
<evidence type="ECO:0000313" key="4">
    <source>
        <dbReference type="EMBL" id="PQM37283.1"/>
    </source>
</evidence>
<evidence type="ECO:0000256" key="2">
    <source>
        <dbReference type="ARBA" id="ARBA00022472"/>
    </source>
</evidence>
<gene>
    <name evidence="4" type="ORF">Pyn_32313</name>
</gene>
<reference evidence="4 5" key="1">
    <citation type="submission" date="2018-02" db="EMBL/GenBank/DDBJ databases">
        <title>Draft genome of wild Prunus yedoensis var. nudiflora.</title>
        <authorList>
            <person name="Baek S."/>
            <person name="Kim J.-H."/>
            <person name="Choi K."/>
            <person name="Kim G.-B."/>
            <person name="Cho A."/>
            <person name="Jang H."/>
            <person name="Shin C.-H."/>
            <person name="Yu H.-J."/>
            <person name="Mun J.-H."/>
        </authorList>
    </citation>
    <scope>NUCLEOTIDE SEQUENCE [LARGE SCALE GENOMIC DNA]</scope>
    <source>
        <strain evidence="5">cv. Jeju island</strain>
        <tissue evidence="4">Leaf</tissue>
    </source>
</reference>
<keyword evidence="2" id="KW-0805">Transcription regulation</keyword>
<sequence>MLRLVCTKQKHRASPFPFSHVYFLFSTSIRKPIIVLSNLTDQQSFTVSYLQKSCGLSSESAISLAKKLRIEATHNPDSVLSLFKTHGLTQRHIKNLITKRPGLLLADLDTKLGPNMILFKSLGFSGASLAKMLSKHPRVLESDAQTVFELFRSHGFSEKDIKNLTMRLPKLLIYDAKKTIKPKIEFLKSLGLPELHIAKILSYEPYVLTRSLENHIIPSVQALMRFLGSDVSASKAIKGCHRMLEFKLEKVLHPNVSIFRSHGVPESLIVKMFLINPRTLLLRGSRVSEIIDDVKELGFDPNEVLFALAVCTMARMSKALWEQKLETYRSLGLSKDEIYSAFRKQPLCMINSVKKIHKLMSFFMNKLNMKPSMISKNPDLLLLSLEKRIIPRCSVLQLLLSQGFIKEDVIKFPYVLKMTDKSFRQRILSKYEAAVPDIVKAYKGKIEFQGFSSSFNVLVQFSPLVNAENSRWIGICSTKPCELVCGSLCMDTGNCTESDFLHAVNPLVDIICETANAKSFKGVQVFEALRSVV</sequence>
<keyword evidence="2" id="KW-0806">Transcription termination</keyword>
<dbReference type="GO" id="GO:0003676">
    <property type="term" value="F:nucleic acid binding"/>
    <property type="evidence" value="ECO:0007669"/>
    <property type="project" value="InterPro"/>
</dbReference>
<protein>
    <submittedName>
        <fullName evidence="4">Transcription termination factor MTERF6 chloroplastic/mitochondrial</fullName>
    </submittedName>
</protein>
<dbReference type="OrthoDB" id="637682at2759"/>
<evidence type="ECO:0000313" key="5">
    <source>
        <dbReference type="Proteomes" id="UP000250321"/>
    </source>
</evidence>
<dbReference type="FunFam" id="1.25.70.10:FF:000001">
    <property type="entry name" value="Mitochondrial transcription termination factor-like"/>
    <property type="match status" value="1"/>
</dbReference>
<dbReference type="InterPro" id="IPR003690">
    <property type="entry name" value="MTERF"/>
</dbReference>
<dbReference type="PANTHER" id="PTHR13068:SF120">
    <property type="entry name" value="TRANSCRIPTION TERMINATION FACTOR MTERF2, CHLOROPLASTIC-LIKE ISOFORM X1"/>
    <property type="match status" value="1"/>
</dbReference>
<dbReference type="Proteomes" id="UP000250321">
    <property type="component" value="Unassembled WGS sequence"/>
</dbReference>
<keyword evidence="5" id="KW-1185">Reference proteome</keyword>
<evidence type="ECO:0000256" key="1">
    <source>
        <dbReference type="ARBA" id="ARBA00007692"/>
    </source>
</evidence>
<dbReference type="PANTHER" id="PTHR13068">
    <property type="entry name" value="CGI-12 PROTEIN-RELATED"/>
    <property type="match status" value="1"/>
</dbReference>
<comment type="caution">
    <text evidence="4">The sequence shown here is derived from an EMBL/GenBank/DDBJ whole genome shotgun (WGS) entry which is preliminary data.</text>
</comment>
<organism evidence="4 5">
    <name type="scientific">Prunus yedoensis var. nudiflora</name>
    <dbReference type="NCBI Taxonomy" id="2094558"/>
    <lineage>
        <taxon>Eukaryota</taxon>
        <taxon>Viridiplantae</taxon>
        <taxon>Streptophyta</taxon>
        <taxon>Embryophyta</taxon>
        <taxon>Tracheophyta</taxon>
        <taxon>Spermatophyta</taxon>
        <taxon>Magnoliopsida</taxon>
        <taxon>eudicotyledons</taxon>
        <taxon>Gunneridae</taxon>
        <taxon>Pentapetalae</taxon>
        <taxon>rosids</taxon>
        <taxon>fabids</taxon>
        <taxon>Rosales</taxon>
        <taxon>Rosaceae</taxon>
        <taxon>Amygdaloideae</taxon>
        <taxon>Amygdaleae</taxon>
        <taxon>Prunus</taxon>
    </lineage>
</organism>
<name>A0A314UIC7_PRUYE</name>
<dbReference type="Gene3D" id="1.25.70.10">
    <property type="entry name" value="Transcription termination factor 3, mitochondrial"/>
    <property type="match status" value="2"/>
</dbReference>
<dbReference type="AlphaFoldDB" id="A0A314UIC7"/>
<accession>A0A314UIC7</accession>
<dbReference type="STRING" id="2094558.A0A314UIC7"/>
<keyword evidence="2" id="KW-0804">Transcription</keyword>